<sequence length="141" mass="15095">MEPLPLMGGGSLALPLAGVKVHAGFPSPADDYLCKRIDLNEILVTHPQATFMFRVAGDSMRDEGIDDGDLLVVNRALKPRHGHIVVAAVDGEFAVKKLHLRAGRLKLKAGNPTYPDIVPGEAQTIEVWGVATSCIKQFATA</sequence>
<dbReference type="InterPro" id="IPR039418">
    <property type="entry name" value="LexA-like"/>
</dbReference>
<dbReference type="AlphaFoldDB" id="A0A2W5QIW7"/>
<dbReference type="Gene3D" id="2.10.109.10">
    <property type="entry name" value="Umud Fragment, subunit A"/>
    <property type="match status" value="1"/>
</dbReference>
<keyword evidence="5" id="KW-0234">DNA repair</keyword>
<dbReference type="GO" id="GO:0009432">
    <property type="term" value="P:SOS response"/>
    <property type="evidence" value="ECO:0007669"/>
    <property type="project" value="UniProtKB-KW"/>
</dbReference>
<dbReference type="InterPro" id="IPR036286">
    <property type="entry name" value="LexA/Signal_pep-like_sf"/>
</dbReference>
<keyword evidence="4 7" id="KW-0068">Autocatalytic cleavage</keyword>
<keyword evidence="2" id="KW-0227">DNA damage</keyword>
<name>A0A2W5QIW7_VARPD</name>
<evidence type="ECO:0000256" key="7">
    <source>
        <dbReference type="RuleBase" id="RU003991"/>
    </source>
</evidence>
<evidence type="ECO:0000256" key="5">
    <source>
        <dbReference type="ARBA" id="ARBA00023204"/>
    </source>
</evidence>
<dbReference type="GO" id="GO:0006355">
    <property type="term" value="P:regulation of DNA-templated transcription"/>
    <property type="evidence" value="ECO:0007669"/>
    <property type="project" value="InterPro"/>
</dbReference>
<dbReference type="EMBL" id="QFPP01000034">
    <property type="protein sequence ID" value="PZQ77004.1"/>
    <property type="molecule type" value="Genomic_DNA"/>
</dbReference>
<evidence type="ECO:0000259" key="8">
    <source>
        <dbReference type="Pfam" id="PF00717"/>
    </source>
</evidence>
<evidence type="ECO:0000256" key="2">
    <source>
        <dbReference type="ARBA" id="ARBA00022763"/>
    </source>
</evidence>
<dbReference type="CDD" id="cd06529">
    <property type="entry name" value="S24_LexA-like"/>
    <property type="match status" value="1"/>
</dbReference>
<dbReference type="InterPro" id="IPR015927">
    <property type="entry name" value="Peptidase_S24_S26A/B/C"/>
</dbReference>
<dbReference type="NCBIfam" id="NF007621">
    <property type="entry name" value="PRK10276.1"/>
    <property type="match status" value="1"/>
</dbReference>
<proteinExistence type="inferred from homology"/>
<dbReference type="PANTHER" id="PTHR33516">
    <property type="entry name" value="LEXA REPRESSOR"/>
    <property type="match status" value="1"/>
</dbReference>
<organism evidence="9 10">
    <name type="scientific">Variovorax paradoxus</name>
    <dbReference type="NCBI Taxonomy" id="34073"/>
    <lineage>
        <taxon>Bacteria</taxon>
        <taxon>Pseudomonadati</taxon>
        <taxon>Pseudomonadota</taxon>
        <taxon>Betaproteobacteria</taxon>
        <taxon>Burkholderiales</taxon>
        <taxon>Comamonadaceae</taxon>
        <taxon>Variovorax</taxon>
    </lineage>
</organism>
<dbReference type="SUPFAM" id="SSF51306">
    <property type="entry name" value="LexA/Signal peptidase"/>
    <property type="match status" value="1"/>
</dbReference>
<evidence type="ECO:0000256" key="1">
    <source>
        <dbReference type="ARBA" id="ARBA00007484"/>
    </source>
</evidence>
<dbReference type="InterPro" id="IPR050077">
    <property type="entry name" value="LexA_repressor"/>
</dbReference>
<comment type="similarity">
    <text evidence="1 7">Belongs to the peptidase S24 family.</text>
</comment>
<evidence type="ECO:0000256" key="3">
    <source>
        <dbReference type="ARBA" id="ARBA00022801"/>
    </source>
</evidence>
<comment type="caution">
    <text evidence="9">The sequence shown here is derived from an EMBL/GenBank/DDBJ whole genome shotgun (WGS) entry which is preliminary data.</text>
</comment>
<evidence type="ECO:0000256" key="6">
    <source>
        <dbReference type="ARBA" id="ARBA00023236"/>
    </source>
</evidence>
<reference evidence="9 10" key="1">
    <citation type="submission" date="2017-08" db="EMBL/GenBank/DDBJ databases">
        <title>Infants hospitalized years apart are colonized by the same room-sourced microbial strains.</title>
        <authorList>
            <person name="Brooks B."/>
            <person name="Olm M.R."/>
            <person name="Firek B.A."/>
            <person name="Baker R."/>
            <person name="Thomas B.C."/>
            <person name="Morowitz M.J."/>
            <person name="Banfield J.F."/>
        </authorList>
    </citation>
    <scope>NUCLEOTIDE SEQUENCE [LARGE SCALE GENOMIC DNA]</scope>
    <source>
        <strain evidence="9">S2_005_003_R2_41</strain>
    </source>
</reference>
<dbReference type="InterPro" id="IPR006197">
    <property type="entry name" value="Peptidase_S24_LexA"/>
</dbReference>
<keyword evidence="3 7" id="KW-0378">Hydrolase</keyword>
<dbReference type="Proteomes" id="UP000249135">
    <property type="component" value="Unassembled WGS sequence"/>
</dbReference>
<feature type="domain" description="Peptidase S24/S26A/S26B/S26C" evidence="8">
    <location>
        <begin position="16"/>
        <end position="131"/>
    </location>
</feature>
<accession>A0A2W5QIW7</accession>
<dbReference type="PRINTS" id="PR00726">
    <property type="entry name" value="LEXASERPTASE"/>
</dbReference>
<dbReference type="GO" id="GO:0006281">
    <property type="term" value="P:DNA repair"/>
    <property type="evidence" value="ECO:0007669"/>
    <property type="project" value="UniProtKB-KW"/>
</dbReference>
<dbReference type="Pfam" id="PF00717">
    <property type="entry name" value="Peptidase_S24"/>
    <property type="match status" value="1"/>
</dbReference>
<dbReference type="GO" id="GO:0016787">
    <property type="term" value="F:hydrolase activity"/>
    <property type="evidence" value="ECO:0007669"/>
    <property type="project" value="UniProtKB-KW"/>
</dbReference>
<evidence type="ECO:0000256" key="4">
    <source>
        <dbReference type="ARBA" id="ARBA00022813"/>
    </source>
</evidence>
<dbReference type="GO" id="GO:0003677">
    <property type="term" value="F:DNA binding"/>
    <property type="evidence" value="ECO:0007669"/>
    <property type="project" value="InterPro"/>
</dbReference>
<dbReference type="PANTHER" id="PTHR33516:SF2">
    <property type="entry name" value="LEXA REPRESSOR-RELATED"/>
    <property type="match status" value="1"/>
</dbReference>
<keyword evidence="6" id="KW-0742">SOS response</keyword>
<evidence type="ECO:0000313" key="10">
    <source>
        <dbReference type="Proteomes" id="UP000249135"/>
    </source>
</evidence>
<gene>
    <name evidence="9" type="ORF">DI563_05360</name>
</gene>
<evidence type="ECO:0000313" key="9">
    <source>
        <dbReference type="EMBL" id="PZQ77004.1"/>
    </source>
</evidence>
<protein>
    <submittedName>
        <fullName evidence="9">Peptidase</fullName>
    </submittedName>
</protein>